<evidence type="ECO:0000256" key="4">
    <source>
        <dbReference type="ARBA" id="ARBA00023242"/>
    </source>
</evidence>
<dbReference type="Pfam" id="PF20168">
    <property type="entry name" value="PDS5"/>
    <property type="match status" value="1"/>
</dbReference>
<keyword evidence="4" id="KW-0539">Nucleus</keyword>
<dbReference type="EMBL" id="JBJUIK010000011">
    <property type="protein sequence ID" value="KAL3511966.1"/>
    <property type="molecule type" value="Genomic_DNA"/>
</dbReference>
<accession>A0ABD2YYA2</accession>
<evidence type="ECO:0000313" key="5">
    <source>
        <dbReference type="EMBL" id="KAL3511966.1"/>
    </source>
</evidence>
<evidence type="ECO:0000256" key="2">
    <source>
        <dbReference type="ARBA" id="ARBA00022763"/>
    </source>
</evidence>
<dbReference type="PANTHER" id="PTHR12663">
    <property type="entry name" value="ANDROGEN INDUCED INHIBITOR OF PROLIFERATION AS3 / PDS5-RELATED"/>
    <property type="match status" value="1"/>
</dbReference>
<reference evidence="5 6" key="1">
    <citation type="submission" date="2024-11" db="EMBL/GenBank/DDBJ databases">
        <title>A near-complete genome assembly of Cinchona calisaya.</title>
        <authorList>
            <person name="Lian D.C."/>
            <person name="Zhao X.W."/>
            <person name="Wei L."/>
        </authorList>
    </citation>
    <scope>NUCLEOTIDE SEQUENCE [LARGE SCALE GENOMIC DNA]</scope>
    <source>
        <tissue evidence="5">Nenye</tissue>
    </source>
</reference>
<protein>
    <submittedName>
        <fullName evidence="5">Uncharacterized protein</fullName>
    </submittedName>
</protein>
<keyword evidence="2" id="KW-0227">DNA damage</keyword>
<keyword evidence="6" id="KW-1185">Reference proteome</keyword>
<dbReference type="Proteomes" id="UP001630127">
    <property type="component" value="Unassembled WGS sequence"/>
</dbReference>
<keyword evidence="3" id="KW-0234">DNA repair</keyword>
<comment type="caution">
    <text evidence="5">The sequence shown here is derived from an EMBL/GenBank/DDBJ whole genome shotgun (WGS) entry which is preliminary data.</text>
</comment>
<dbReference type="GO" id="GO:0007062">
    <property type="term" value="P:sister chromatid cohesion"/>
    <property type="evidence" value="ECO:0007669"/>
    <property type="project" value="UniProtKB-ARBA"/>
</dbReference>
<evidence type="ECO:0000256" key="3">
    <source>
        <dbReference type="ARBA" id="ARBA00023204"/>
    </source>
</evidence>
<sequence>MVGRDPSCSIQYGLLPAMKALISDKLFRHPNTDVKVSIVSCIHEVLRITAPKQPYEDETMKEILESTLTALEKLSFFSGCSYFKVLHILEMAKIKSPVILLDLGCNAIVTQRFQLLLNTIRFNHSHAPFSNMEEIMTLLIAESDEISLDLLKPLLSKSKIRWRMRQKYMTFFLGKLWLGFASHCWMMEKQRRGTMLTTN</sequence>
<name>A0ABD2YYA2_9GENT</name>
<evidence type="ECO:0000256" key="1">
    <source>
        <dbReference type="ARBA" id="ARBA00004123"/>
    </source>
</evidence>
<gene>
    <name evidence="5" type="ORF">ACH5RR_024683</name>
</gene>
<proteinExistence type="predicted"/>
<dbReference type="AlphaFoldDB" id="A0ABD2YYA2"/>
<dbReference type="GO" id="GO:0006281">
    <property type="term" value="P:DNA repair"/>
    <property type="evidence" value="ECO:0007669"/>
    <property type="project" value="UniProtKB-KW"/>
</dbReference>
<dbReference type="GO" id="GO:0005634">
    <property type="term" value="C:nucleus"/>
    <property type="evidence" value="ECO:0007669"/>
    <property type="project" value="UniProtKB-SubCell"/>
</dbReference>
<evidence type="ECO:0000313" key="6">
    <source>
        <dbReference type="Proteomes" id="UP001630127"/>
    </source>
</evidence>
<dbReference type="PANTHER" id="PTHR12663:SF69">
    <property type="entry name" value="SISTER CHROMATID COHESION PROTEIN PDS5 HOMOLOG E"/>
    <property type="match status" value="1"/>
</dbReference>
<organism evidence="5 6">
    <name type="scientific">Cinchona calisaya</name>
    <dbReference type="NCBI Taxonomy" id="153742"/>
    <lineage>
        <taxon>Eukaryota</taxon>
        <taxon>Viridiplantae</taxon>
        <taxon>Streptophyta</taxon>
        <taxon>Embryophyta</taxon>
        <taxon>Tracheophyta</taxon>
        <taxon>Spermatophyta</taxon>
        <taxon>Magnoliopsida</taxon>
        <taxon>eudicotyledons</taxon>
        <taxon>Gunneridae</taxon>
        <taxon>Pentapetalae</taxon>
        <taxon>asterids</taxon>
        <taxon>lamiids</taxon>
        <taxon>Gentianales</taxon>
        <taxon>Rubiaceae</taxon>
        <taxon>Cinchonoideae</taxon>
        <taxon>Cinchoneae</taxon>
        <taxon>Cinchona</taxon>
    </lineage>
</organism>
<dbReference type="InterPro" id="IPR039776">
    <property type="entry name" value="Pds5"/>
</dbReference>
<comment type="subcellular location">
    <subcellularLocation>
        <location evidence="1">Nucleus</location>
    </subcellularLocation>
</comment>